<evidence type="ECO:0000259" key="2">
    <source>
        <dbReference type="Pfam" id="PF08450"/>
    </source>
</evidence>
<dbReference type="InterPro" id="IPR011042">
    <property type="entry name" value="6-blade_b-propeller_TolB-like"/>
</dbReference>
<gene>
    <name evidence="3" type="ORF">AB0I59_28255</name>
</gene>
<evidence type="ECO:0000313" key="3">
    <source>
        <dbReference type="EMBL" id="MEV0972513.1"/>
    </source>
</evidence>
<dbReference type="RefSeq" id="WP_358137712.1">
    <property type="nucleotide sequence ID" value="NZ_JBFALK010000017.1"/>
</dbReference>
<dbReference type="Gene3D" id="2.120.10.30">
    <property type="entry name" value="TolB, C-terminal domain"/>
    <property type="match status" value="1"/>
</dbReference>
<comment type="caution">
    <text evidence="3">The sequence shown here is derived from an EMBL/GenBank/DDBJ whole genome shotgun (WGS) entry which is preliminary data.</text>
</comment>
<dbReference type="InterPro" id="IPR013658">
    <property type="entry name" value="SGL"/>
</dbReference>
<dbReference type="InterPro" id="IPR051262">
    <property type="entry name" value="SMP-30/CGR1_Lactonase"/>
</dbReference>
<sequence>MPESHEQPRPRLSRRWLIRGVGVAAAGAAVLGSAGGTAAAAALPGGREDGGRQDKGKNPGKGKKVKITTLATGLKFPEGPVALPNGDVLVVEIHRKTLTRITPDGTTSVVAELGGGPNGAALGPDGRVYVANNGGMYAFDVGGFVFAGGIPADYTSGSIQAVDLKTGAVETLYTAADGHDLRGPNDLVFDSAGGFYFTDHGKSDGATGDKGRLFYATPDGKSIKQIAGGMEGPNGIGLSPDGKRLYVSETYTARVWWWDVTGPGRITGGKSLGGSGGGNFLYTAADYTNFDSLGVEAGGNVCVASMIHAGISVVSPKGDLVDFVEIDTDGDPGITNICWGGPGMRTAYITASSTGKLLKVEWPRPGLALNFAGGKK</sequence>
<feature type="domain" description="SMP-30/Gluconolactonase/LRE-like region" evidence="2">
    <location>
        <begin position="76"/>
        <end position="352"/>
    </location>
</feature>
<protein>
    <submittedName>
        <fullName evidence="3">SMP-30/gluconolactonase/LRE family protein</fullName>
    </submittedName>
</protein>
<proteinExistence type="predicted"/>
<keyword evidence="4" id="KW-1185">Reference proteome</keyword>
<reference evidence="3 4" key="1">
    <citation type="submission" date="2024-06" db="EMBL/GenBank/DDBJ databases">
        <title>The Natural Products Discovery Center: Release of the First 8490 Sequenced Strains for Exploring Actinobacteria Biosynthetic Diversity.</title>
        <authorList>
            <person name="Kalkreuter E."/>
            <person name="Kautsar S.A."/>
            <person name="Yang D."/>
            <person name="Bader C.D."/>
            <person name="Teijaro C.N."/>
            <person name="Fluegel L."/>
            <person name="Davis C.M."/>
            <person name="Simpson J.R."/>
            <person name="Lauterbach L."/>
            <person name="Steele A.D."/>
            <person name="Gui C."/>
            <person name="Meng S."/>
            <person name="Li G."/>
            <person name="Viehrig K."/>
            <person name="Ye F."/>
            <person name="Su P."/>
            <person name="Kiefer A.F."/>
            <person name="Nichols A."/>
            <person name="Cepeda A.J."/>
            <person name="Yan W."/>
            <person name="Fan B."/>
            <person name="Jiang Y."/>
            <person name="Adhikari A."/>
            <person name="Zheng C.-J."/>
            <person name="Schuster L."/>
            <person name="Cowan T.M."/>
            <person name="Smanski M.J."/>
            <person name="Chevrette M.G."/>
            <person name="De Carvalho L.P.S."/>
            <person name="Shen B."/>
        </authorList>
    </citation>
    <scope>NUCLEOTIDE SEQUENCE [LARGE SCALE GENOMIC DNA]</scope>
    <source>
        <strain evidence="3 4">NPDC050100</strain>
    </source>
</reference>
<accession>A0ABV3GLJ9</accession>
<evidence type="ECO:0000256" key="1">
    <source>
        <dbReference type="SAM" id="MobiDB-lite"/>
    </source>
</evidence>
<dbReference type="Proteomes" id="UP001551675">
    <property type="component" value="Unassembled WGS sequence"/>
</dbReference>
<dbReference type="EMBL" id="JBFALK010000017">
    <property type="protein sequence ID" value="MEV0972513.1"/>
    <property type="molecule type" value="Genomic_DNA"/>
</dbReference>
<name>A0ABV3GLJ9_MICGL</name>
<dbReference type="InterPro" id="IPR006311">
    <property type="entry name" value="TAT_signal"/>
</dbReference>
<organism evidence="3 4">
    <name type="scientific">Microtetraspora glauca</name>
    <dbReference type="NCBI Taxonomy" id="1996"/>
    <lineage>
        <taxon>Bacteria</taxon>
        <taxon>Bacillati</taxon>
        <taxon>Actinomycetota</taxon>
        <taxon>Actinomycetes</taxon>
        <taxon>Streptosporangiales</taxon>
        <taxon>Streptosporangiaceae</taxon>
        <taxon>Microtetraspora</taxon>
    </lineage>
</organism>
<dbReference type="PANTHER" id="PTHR47572:SF5">
    <property type="entry name" value="BLR2277 PROTEIN"/>
    <property type="match status" value="1"/>
</dbReference>
<dbReference type="Pfam" id="PF08450">
    <property type="entry name" value="SGL"/>
    <property type="match status" value="1"/>
</dbReference>
<dbReference type="PROSITE" id="PS51318">
    <property type="entry name" value="TAT"/>
    <property type="match status" value="1"/>
</dbReference>
<feature type="compositionally biased region" description="Basic and acidic residues" evidence="1">
    <location>
        <begin position="46"/>
        <end position="57"/>
    </location>
</feature>
<evidence type="ECO:0000313" key="4">
    <source>
        <dbReference type="Proteomes" id="UP001551675"/>
    </source>
</evidence>
<dbReference type="PANTHER" id="PTHR47572">
    <property type="entry name" value="LIPOPROTEIN-RELATED"/>
    <property type="match status" value="1"/>
</dbReference>
<dbReference type="SUPFAM" id="SSF63829">
    <property type="entry name" value="Calcium-dependent phosphotriesterase"/>
    <property type="match status" value="1"/>
</dbReference>
<feature type="region of interest" description="Disordered" evidence="1">
    <location>
        <begin position="39"/>
        <end position="63"/>
    </location>
</feature>